<dbReference type="InterPro" id="IPR000182">
    <property type="entry name" value="GNAT_dom"/>
</dbReference>
<evidence type="ECO:0000259" key="1">
    <source>
        <dbReference type="PROSITE" id="PS51186"/>
    </source>
</evidence>
<organism evidence="2 3">
    <name type="scientific">Streptomyces musisoli</name>
    <dbReference type="NCBI Taxonomy" id="2802280"/>
    <lineage>
        <taxon>Bacteria</taxon>
        <taxon>Bacillati</taxon>
        <taxon>Actinomycetota</taxon>
        <taxon>Actinomycetes</taxon>
        <taxon>Kitasatosporales</taxon>
        <taxon>Streptomycetaceae</taxon>
        <taxon>Streptomyces</taxon>
    </lineage>
</organism>
<sequence>MDTYLETERLALRHFTADDADLLIELDSDPAVMRYLSGGTPTAPELIRERYLPNILGQYEKWGGNLGLFAAHKKDDGAFIGWFILRPEPEGPLDEVELGYRLRRAAWGKGYATEGSRALLDKAFRQLGVRMVWAETMAVNHGSRNIMKKLEMTLADTIPTPPDMEMIEGSQHGGVRYEITKEQWEQQ</sequence>
<evidence type="ECO:0000313" key="3">
    <source>
        <dbReference type="Proteomes" id="UP000621386"/>
    </source>
</evidence>
<dbReference type="SUPFAM" id="SSF55729">
    <property type="entry name" value="Acyl-CoA N-acyltransferases (Nat)"/>
    <property type="match status" value="1"/>
</dbReference>
<accession>A0ABS1NVX8</accession>
<gene>
    <name evidence="2" type="ORF">JK361_06560</name>
</gene>
<evidence type="ECO:0000313" key="2">
    <source>
        <dbReference type="EMBL" id="MBL1104270.1"/>
    </source>
</evidence>
<dbReference type="EMBL" id="JAERRH010000002">
    <property type="protein sequence ID" value="MBL1104270.1"/>
    <property type="molecule type" value="Genomic_DNA"/>
</dbReference>
<dbReference type="RefSeq" id="WP_201814695.1">
    <property type="nucleotide sequence ID" value="NZ_JAERRH010000002.1"/>
</dbReference>
<protein>
    <submittedName>
        <fullName evidence="2">GNAT family N-acetyltransferase</fullName>
    </submittedName>
</protein>
<dbReference type="InterPro" id="IPR016181">
    <property type="entry name" value="Acyl_CoA_acyltransferase"/>
</dbReference>
<dbReference type="Proteomes" id="UP000621386">
    <property type="component" value="Unassembled WGS sequence"/>
</dbReference>
<dbReference type="Gene3D" id="3.40.630.30">
    <property type="match status" value="1"/>
</dbReference>
<dbReference type="PANTHER" id="PTHR43792:SF1">
    <property type="entry name" value="N-ACETYLTRANSFERASE DOMAIN-CONTAINING PROTEIN"/>
    <property type="match status" value="1"/>
</dbReference>
<reference evidence="2 3" key="1">
    <citation type="submission" date="2021-01" db="EMBL/GenBank/DDBJ databases">
        <title>WGS of actinomycetes isolated from Thailand.</title>
        <authorList>
            <person name="Thawai C."/>
        </authorList>
    </citation>
    <scope>NUCLEOTIDE SEQUENCE [LARGE SCALE GENOMIC DNA]</scope>
    <source>
        <strain evidence="2 3">CH5-8</strain>
    </source>
</reference>
<dbReference type="Pfam" id="PF13302">
    <property type="entry name" value="Acetyltransf_3"/>
    <property type="match status" value="1"/>
</dbReference>
<name>A0ABS1NVX8_9ACTN</name>
<dbReference type="InterPro" id="IPR051531">
    <property type="entry name" value="N-acetyltransferase"/>
</dbReference>
<feature type="domain" description="N-acetyltransferase" evidence="1">
    <location>
        <begin position="10"/>
        <end position="182"/>
    </location>
</feature>
<dbReference type="PROSITE" id="PS51186">
    <property type="entry name" value="GNAT"/>
    <property type="match status" value="1"/>
</dbReference>
<comment type="caution">
    <text evidence="2">The sequence shown here is derived from an EMBL/GenBank/DDBJ whole genome shotgun (WGS) entry which is preliminary data.</text>
</comment>
<proteinExistence type="predicted"/>
<dbReference type="PANTHER" id="PTHR43792">
    <property type="entry name" value="GNAT FAMILY, PUTATIVE (AFU_ORTHOLOGUE AFUA_3G00765)-RELATED-RELATED"/>
    <property type="match status" value="1"/>
</dbReference>
<keyword evidence="3" id="KW-1185">Reference proteome</keyword>